<sequence length="137" mass="15975">MKKWIALLLLAASAGTYAEHPAVEQRQQLFEQIDEQSDYLETLLDDKEWQQAEATALQLQQKVQRLVTLFPPESAGQGRSRQRVWRHWEEFQHQLEQWQADYRAVAAAAVGAMRDEAALDRATSACRSCHRKYRSFW</sequence>
<dbReference type="SUPFAM" id="SSF47175">
    <property type="entry name" value="Cytochromes"/>
    <property type="match status" value="1"/>
</dbReference>
<keyword evidence="3" id="KW-1185">Reference proteome</keyword>
<evidence type="ECO:0000256" key="1">
    <source>
        <dbReference type="SAM" id="SignalP"/>
    </source>
</evidence>
<dbReference type="EMBL" id="JBBKTX010000025">
    <property type="protein sequence ID" value="MFK4754173.1"/>
    <property type="molecule type" value="Genomic_DNA"/>
</dbReference>
<dbReference type="RefSeq" id="WP_416207110.1">
    <property type="nucleotide sequence ID" value="NZ_JBBKTX010000025.1"/>
</dbReference>
<organism evidence="2 3">
    <name type="scientific">Oceanobacter antarcticus</name>
    <dbReference type="NCBI Taxonomy" id="3133425"/>
    <lineage>
        <taxon>Bacteria</taxon>
        <taxon>Pseudomonadati</taxon>
        <taxon>Pseudomonadota</taxon>
        <taxon>Gammaproteobacteria</taxon>
        <taxon>Oceanospirillales</taxon>
        <taxon>Oceanospirillaceae</taxon>
        <taxon>Oceanobacter</taxon>
    </lineage>
</organism>
<protein>
    <submittedName>
        <fullName evidence="2">Cytochrome c</fullName>
    </submittedName>
</protein>
<accession>A0ABW8NMG5</accession>
<gene>
    <name evidence="2" type="ORF">WG929_17305</name>
</gene>
<comment type="caution">
    <text evidence="2">The sequence shown here is derived from an EMBL/GenBank/DDBJ whole genome shotgun (WGS) entry which is preliminary data.</text>
</comment>
<keyword evidence="1" id="KW-0732">Signal</keyword>
<feature type="chain" id="PRO_5047346156" evidence="1">
    <location>
        <begin position="19"/>
        <end position="137"/>
    </location>
</feature>
<evidence type="ECO:0000313" key="2">
    <source>
        <dbReference type="EMBL" id="MFK4754173.1"/>
    </source>
</evidence>
<dbReference type="Pfam" id="PF01322">
    <property type="entry name" value="Cytochrom_C_2"/>
    <property type="match status" value="1"/>
</dbReference>
<evidence type="ECO:0000313" key="3">
    <source>
        <dbReference type="Proteomes" id="UP001620597"/>
    </source>
</evidence>
<dbReference type="InterPro" id="IPR002321">
    <property type="entry name" value="Cyt_c_II"/>
</dbReference>
<proteinExistence type="predicted"/>
<feature type="signal peptide" evidence="1">
    <location>
        <begin position="1"/>
        <end position="18"/>
    </location>
</feature>
<reference evidence="2 3" key="1">
    <citation type="submission" date="2024-03" db="EMBL/GenBank/DDBJ databases">
        <title>High-quality draft genome sequence of Oceanobacter sp. wDCs-4.</title>
        <authorList>
            <person name="Dong C."/>
        </authorList>
    </citation>
    <scope>NUCLEOTIDE SEQUENCE [LARGE SCALE GENOMIC DNA]</scope>
    <source>
        <strain evidence="3">wDCs-4</strain>
    </source>
</reference>
<dbReference type="Gene3D" id="1.20.120.10">
    <property type="entry name" value="Cytochrome c/b562"/>
    <property type="match status" value="1"/>
</dbReference>
<dbReference type="PROSITE" id="PS51009">
    <property type="entry name" value="CYTCII"/>
    <property type="match status" value="1"/>
</dbReference>
<dbReference type="InterPro" id="IPR010980">
    <property type="entry name" value="Cyt_c/b562"/>
</dbReference>
<name>A0ABW8NMG5_9GAMM</name>
<dbReference type="Proteomes" id="UP001620597">
    <property type="component" value="Unassembled WGS sequence"/>
</dbReference>